<dbReference type="Pfam" id="PF00072">
    <property type="entry name" value="Response_reg"/>
    <property type="match status" value="1"/>
</dbReference>
<gene>
    <name evidence="7" type="ORF">SAMN05216378_0720</name>
</gene>
<dbReference type="Pfam" id="PF17853">
    <property type="entry name" value="GGDEF_2"/>
    <property type="match status" value="1"/>
</dbReference>
<dbReference type="SUPFAM" id="SSF52172">
    <property type="entry name" value="CheY-like"/>
    <property type="match status" value="1"/>
</dbReference>
<evidence type="ECO:0000256" key="3">
    <source>
        <dbReference type="ARBA" id="ARBA00023163"/>
    </source>
</evidence>
<organism evidence="7 8">
    <name type="scientific">Paenibacillus catalpae</name>
    <dbReference type="NCBI Taxonomy" id="1045775"/>
    <lineage>
        <taxon>Bacteria</taxon>
        <taxon>Bacillati</taxon>
        <taxon>Bacillota</taxon>
        <taxon>Bacilli</taxon>
        <taxon>Bacillales</taxon>
        <taxon>Paenibacillaceae</taxon>
        <taxon>Paenibacillus</taxon>
    </lineage>
</organism>
<dbReference type="CDD" id="cd17536">
    <property type="entry name" value="REC_YesN-like"/>
    <property type="match status" value="1"/>
</dbReference>
<dbReference type="PROSITE" id="PS50110">
    <property type="entry name" value="RESPONSE_REGULATORY"/>
    <property type="match status" value="1"/>
</dbReference>
<dbReference type="STRING" id="1045775.SAMN05216378_0720"/>
<proteinExistence type="predicted"/>
<dbReference type="PROSITE" id="PS01124">
    <property type="entry name" value="HTH_ARAC_FAMILY_2"/>
    <property type="match status" value="1"/>
</dbReference>
<dbReference type="InterPro" id="IPR018062">
    <property type="entry name" value="HTH_AraC-typ_CS"/>
</dbReference>
<dbReference type="GO" id="GO:0003700">
    <property type="term" value="F:DNA-binding transcription factor activity"/>
    <property type="evidence" value="ECO:0007669"/>
    <property type="project" value="InterPro"/>
</dbReference>
<dbReference type="PANTHER" id="PTHR43280:SF28">
    <property type="entry name" value="HTH-TYPE TRANSCRIPTIONAL ACTIVATOR RHAS"/>
    <property type="match status" value="1"/>
</dbReference>
<dbReference type="InterPro" id="IPR020449">
    <property type="entry name" value="Tscrpt_reg_AraC-type_HTH"/>
</dbReference>
<dbReference type="OrthoDB" id="9794370at2"/>
<evidence type="ECO:0000259" key="5">
    <source>
        <dbReference type="PROSITE" id="PS01124"/>
    </source>
</evidence>
<dbReference type="InterPro" id="IPR018060">
    <property type="entry name" value="HTH_AraC"/>
</dbReference>
<dbReference type="Pfam" id="PF12833">
    <property type="entry name" value="HTH_18"/>
    <property type="match status" value="1"/>
</dbReference>
<dbReference type="PROSITE" id="PS00041">
    <property type="entry name" value="HTH_ARAC_FAMILY_1"/>
    <property type="match status" value="1"/>
</dbReference>
<dbReference type="SMART" id="SM00448">
    <property type="entry name" value="REC"/>
    <property type="match status" value="1"/>
</dbReference>
<feature type="domain" description="HTH araC/xylS-type" evidence="5">
    <location>
        <begin position="327"/>
        <end position="425"/>
    </location>
</feature>
<keyword evidence="3" id="KW-0804">Transcription</keyword>
<dbReference type="GO" id="GO:0043565">
    <property type="term" value="F:sequence-specific DNA binding"/>
    <property type="evidence" value="ECO:0007669"/>
    <property type="project" value="InterPro"/>
</dbReference>
<accession>A0A1I1TVX3</accession>
<evidence type="ECO:0000256" key="2">
    <source>
        <dbReference type="ARBA" id="ARBA00023125"/>
    </source>
</evidence>
<sequence length="425" mass="48882">MLKMMIVDDEPRTLDGIRRCLQWNELNIRIVAQASNGRDAINLAGQLNPDIVLTDIRMPIIDGIALSKMLKKNVPQTKVIFITGYMDSVYMKSAFKVGIVDYILKPIDIQELEHTIRKTAEICLLEKMEEQRLAELESRLRESLPLMQKEFLEMLVLGEIGVQEDILERLESLELDIPQIGSYLAVSIHLDDNTSLKKQYSALDIQRLSKRLLREIKAGLDGSGSIVFELYECQFVVLLHESEPDKIREEHLTEKFKALAIDIQSVFHETMRQSVTIGIGHRVDRLEDLKDSYYTALHEVNQKLSLYEEDSSLYAARQGSNSYKVVERLKSIMHERFAENLSIELLANEVFVSPPHICLLFKKVTGETINGYLTRIRIEEAKRLLTQGTKKLFEVCLEVGYTDPKYFSKLFKKHTGMNPSDFKRV</sequence>
<name>A0A1I1TVX3_9BACL</name>
<dbReference type="AlphaFoldDB" id="A0A1I1TVX3"/>
<dbReference type="Proteomes" id="UP000198855">
    <property type="component" value="Unassembled WGS sequence"/>
</dbReference>
<dbReference type="GO" id="GO:0000160">
    <property type="term" value="P:phosphorelay signal transduction system"/>
    <property type="evidence" value="ECO:0007669"/>
    <property type="project" value="InterPro"/>
</dbReference>
<evidence type="ECO:0000256" key="4">
    <source>
        <dbReference type="PROSITE-ProRule" id="PRU00169"/>
    </source>
</evidence>
<dbReference type="Gene3D" id="1.10.10.60">
    <property type="entry name" value="Homeodomain-like"/>
    <property type="match status" value="2"/>
</dbReference>
<dbReference type="SUPFAM" id="SSF46689">
    <property type="entry name" value="Homeodomain-like"/>
    <property type="match status" value="2"/>
</dbReference>
<dbReference type="Gene3D" id="3.40.50.2300">
    <property type="match status" value="1"/>
</dbReference>
<feature type="modified residue" description="4-aspartylphosphate" evidence="4">
    <location>
        <position position="55"/>
    </location>
</feature>
<keyword evidence="4" id="KW-0597">Phosphoprotein</keyword>
<keyword evidence="8" id="KW-1185">Reference proteome</keyword>
<evidence type="ECO:0000259" key="6">
    <source>
        <dbReference type="PROSITE" id="PS50110"/>
    </source>
</evidence>
<protein>
    <submittedName>
        <fullName evidence="7">Two-component system, response regulator YesN</fullName>
    </submittedName>
</protein>
<dbReference type="EMBL" id="FOMT01000001">
    <property type="protein sequence ID" value="SFD62781.1"/>
    <property type="molecule type" value="Genomic_DNA"/>
</dbReference>
<reference evidence="8" key="1">
    <citation type="submission" date="2016-10" db="EMBL/GenBank/DDBJ databases">
        <authorList>
            <person name="Varghese N."/>
            <person name="Submissions S."/>
        </authorList>
    </citation>
    <scope>NUCLEOTIDE SEQUENCE [LARGE SCALE GENOMIC DNA]</scope>
    <source>
        <strain evidence="8">CGMCC 1.10784</strain>
    </source>
</reference>
<keyword evidence="1" id="KW-0805">Transcription regulation</keyword>
<evidence type="ECO:0000313" key="8">
    <source>
        <dbReference type="Proteomes" id="UP000198855"/>
    </source>
</evidence>
<evidence type="ECO:0000313" key="7">
    <source>
        <dbReference type="EMBL" id="SFD62781.1"/>
    </source>
</evidence>
<dbReference type="InterPro" id="IPR001789">
    <property type="entry name" value="Sig_transdc_resp-reg_receiver"/>
</dbReference>
<dbReference type="PRINTS" id="PR00032">
    <property type="entry name" value="HTHARAC"/>
</dbReference>
<dbReference type="InterPro" id="IPR041522">
    <property type="entry name" value="CdaR_GGDEF"/>
</dbReference>
<feature type="domain" description="Response regulatory" evidence="6">
    <location>
        <begin position="3"/>
        <end position="120"/>
    </location>
</feature>
<keyword evidence="2" id="KW-0238">DNA-binding</keyword>
<evidence type="ECO:0000256" key="1">
    <source>
        <dbReference type="ARBA" id="ARBA00023015"/>
    </source>
</evidence>
<dbReference type="SMART" id="SM00342">
    <property type="entry name" value="HTH_ARAC"/>
    <property type="match status" value="1"/>
</dbReference>
<dbReference type="InterPro" id="IPR011006">
    <property type="entry name" value="CheY-like_superfamily"/>
</dbReference>
<dbReference type="PANTHER" id="PTHR43280">
    <property type="entry name" value="ARAC-FAMILY TRANSCRIPTIONAL REGULATOR"/>
    <property type="match status" value="1"/>
</dbReference>
<dbReference type="InterPro" id="IPR009057">
    <property type="entry name" value="Homeodomain-like_sf"/>
</dbReference>